<evidence type="ECO:0000256" key="1">
    <source>
        <dbReference type="ARBA" id="ARBA00008931"/>
    </source>
</evidence>
<comment type="similarity">
    <text evidence="1 6 7">Belongs to the universal ribosomal protein uL16 family.</text>
</comment>
<name>A0A1F8BF86_9BACT</name>
<evidence type="ECO:0000256" key="5">
    <source>
        <dbReference type="ARBA" id="ARBA00035198"/>
    </source>
</evidence>
<dbReference type="GO" id="GO:0019843">
    <property type="term" value="F:rRNA binding"/>
    <property type="evidence" value="ECO:0007669"/>
    <property type="project" value="UniProtKB-UniRule"/>
</dbReference>
<dbReference type="GO" id="GO:0006412">
    <property type="term" value="P:translation"/>
    <property type="evidence" value="ECO:0007669"/>
    <property type="project" value="UniProtKB-UniRule"/>
</dbReference>
<dbReference type="PRINTS" id="PR00060">
    <property type="entry name" value="RIBOSOMALL16"/>
</dbReference>
<dbReference type="EMBL" id="MGHF01000029">
    <property type="protein sequence ID" value="OGM62025.1"/>
    <property type="molecule type" value="Genomic_DNA"/>
</dbReference>
<dbReference type="InterPro" id="IPR020798">
    <property type="entry name" value="Ribosomal_uL16_CS"/>
</dbReference>
<dbReference type="STRING" id="1802519.A2961_04595"/>
<evidence type="ECO:0000256" key="4">
    <source>
        <dbReference type="ARBA" id="ARBA00023274"/>
    </source>
</evidence>
<organism evidence="10 11">
    <name type="scientific">Candidatus Woesebacteria bacterium RIFCSPLOWO2_01_FULL_39_21</name>
    <dbReference type="NCBI Taxonomy" id="1802519"/>
    <lineage>
        <taxon>Bacteria</taxon>
        <taxon>Candidatus Woeseibacteriota</taxon>
    </lineage>
</organism>
<dbReference type="GO" id="GO:0000049">
    <property type="term" value="F:tRNA binding"/>
    <property type="evidence" value="ECO:0007669"/>
    <property type="project" value="UniProtKB-KW"/>
</dbReference>
<protein>
    <recommendedName>
        <fullName evidence="5 6">Large ribosomal subunit protein uL16</fullName>
    </recommendedName>
</protein>
<dbReference type="AlphaFoldDB" id="A0A1F8BF86"/>
<dbReference type="Pfam" id="PF00252">
    <property type="entry name" value="Ribosomal_L16"/>
    <property type="match status" value="1"/>
</dbReference>
<keyword evidence="2 6" id="KW-0820">tRNA-binding</keyword>
<sequence length="136" mass="15372">MLEPKRTKYRKSFRGRRRGVSSRGSDLSFGEFGIKSLDRAWMSAAQIEAARRALTHYLKRKGRVWIRIFPDKAVTARAAGQRMGGGKGDIDRYVAVIRPGRILFEIAGVPEEVAVEAFNRASVKLPVKTRILKKEK</sequence>
<comment type="caution">
    <text evidence="10">The sequence shown here is derived from an EMBL/GenBank/DDBJ whole genome shotgun (WGS) entry which is preliminary data.</text>
</comment>
<dbReference type="InterPro" id="IPR036920">
    <property type="entry name" value="Ribosomal_uL16_sf"/>
</dbReference>
<feature type="compositionally biased region" description="Basic residues" evidence="9">
    <location>
        <begin position="7"/>
        <end position="20"/>
    </location>
</feature>
<evidence type="ECO:0000313" key="11">
    <source>
        <dbReference type="Proteomes" id="UP000177082"/>
    </source>
</evidence>
<evidence type="ECO:0000256" key="8">
    <source>
        <dbReference type="RuleBase" id="RU004414"/>
    </source>
</evidence>
<dbReference type="InterPro" id="IPR047873">
    <property type="entry name" value="Ribosomal_uL16"/>
</dbReference>
<comment type="function">
    <text evidence="6 8">Binds 23S rRNA and is also seen to make contacts with the A and possibly P site tRNAs.</text>
</comment>
<reference evidence="10 11" key="1">
    <citation type="journal article" date="2016" name="Nat. Commun.">
        <title>Thousands of microbial genomes shed light on interconnected biogeochemical processes in an aquifer system.</title>
        <authorList>
            <person name="Anantharaman K."/>
            <person name="Brown C.T."/>
            <person name="Hug L.A."/>
            <person name="Sharon I."/>
            <person name="Castelle C.J."/>
            <person name="Probst A.J."/>
            <person name="Thomas B.C."/>
            <person name="Singh A."/>
            <person name="Wilkins M.J."/>
            <person name="Karaoz U."/>
            <person name="Brodie E.L."/>
            <person name="Williams K.H."/>
            <person name="Hubbard S.S."/>
            <person name="Banfield J.F."/>
        </authorList>
    </citation>
    <scope>NUCLEOTIDE SEQUENCE [LARGE SCALE GENOMIC DNA]</scope>
</reference>
<dbReference type="PROSITE" id="PS00586">
    <property type="entry name" value="RIBOSOMAL_L16_1"/>
    <property type="match status" value="1"/>
</dbReference>
<keyword evidence="6 8" id="KW-0694">RNA-binding</keyword>
<dbReference type="GO" id="GO:0022625">
    <property type="term" value="C:cytosolic large ribosomal subunit"/>
    <property type="evidence" value="ECO:0007669"/>
    <property type="project" value="TreeGrafter"/>
</dbReference>
<evidence type="ECO:0000256" key="9">
    <source>
        <dbReference type="SAM" id="MobiDB-lite"/>
    </source>
</evidence>
<comment type="subunit">
    <text evidence="6 8">Part of the 50S ribosomal subunit.</text>
</comment>
<evidence type="ECO:0000256" key="6">
    <source>
        <dbReference type="HAMAP-Rule" id="MF_01342"/>
    </source>
</evidence>
<evidence type="ECO:0000256" key="2">
    <source>
        <dbReference type="ARBA" id="ARBA00022555"/>
    </source>
</evidence>
<dbReference type="SUPFAM" id="SSF54686">
    <property type="entry name" value="Ribosomal protein L16p/L10e"/>
    <property type="match status" value="1"/>
</dbReference>
<keyword evidence="4 6" id="KW-0687">Ribonucleoprotein</keyword>
<dbReference type="Gene3D" id="3.90.1170.10">
    <property type="entry name" value="Ribosomal protein L10e/L16"/>
    <property type="match status" value="1"/>
</dbReference>
<keyword evidence="6 8" id="KW-0699">rRNA-binding</keyword>
<dbReference type="CDD" id="cd01433">
    <property type="entry name" value="Ribosomal_L16_L10e"/>
    <property type="match status" value="1"/>
</dbReference>
<dbReference type="NCBIfam" id="TIGR01164">
    <property type="entry name" value="rplP_bact"/>
    <property type="match status" value="1"/>
</dbReference>
<dbReference type="InterPro" id="IPR000114">
    <property type="entry name" value="Ribosomal_uL16_bact-type"/>
</dbReference>
<accession>A0A1F8BF86</accession>
<dbReference type="InterPro" id="IPR016180">
    <property type="entry name" value="Ribosomal_uL16_dom"/>
</dbReference>
<dbReference type="Proteomes" id="UP000177082">
    <property type="component" value="Unassembled WGS sequence"/>
</dbReference>
<evidence type="ECO:0000313" key="10">
    <source>
        <dbReference type="EMBL" id="OGM62025.1"/>
    </source>
</evidence>
<proteinExistence type="inferred from homology"/>
<gene>
    <name evidence="6" type="primary">rplP</name>
    <name evidence="10" type="ORF">A2961_04595</name>
</gene>
<evidence type="ECO:0000256" key="3">
    <source>
        <dbReference type="ARBA" id="ARBA00022980"/>
    </source>
</evidence>
<feature type="region of interest" description="Disordered" evidence="9">
    <location>
        <begin position="1"/>
        <end position="25"/>
    </location>
</feature>
<evidence type="ECO:0000256" key="7">
    <source>
        <dbReference type="RuleBase" id="RU004413"/>
    </source>
</evidence>
<dbReference type="PANTHER" id="PTHR12220:SF13">
    <property type="entry name" value="LARGE RIBOSOMAL SUBUNIT PROTEIN UL16M"/>
    <property type="match status" value="1"/>
</dbReference>
<dbReference type="PANTHER" id="PTHR12220">
    <property type="entry name" value="50S/60S RIBOSOMAL PROTEIN L16"/>
    <property type="match status" value="1"/>
</dbReference>
<keyword evidence="3 6" id="KW-0689">Ribosomal protein</keyword>
<dbReference type="HAMAP" id="MF_01342">
    <property type="entry name" value="Ribosomal_uL16"/>
    <property type="match status" value="1"/>
</dbReference>
<dbReference type="FunFam" id="3.90.1170.10:FF:000001">
    <property type="entry name" value="50S ribosomal protein L16"/>
    <property type="match status" value="1"/>
</dbReference>
<dbReference type="GO" id="GO:0003735">
    <property type="term" value="F:structural constituent of ribosome"/>
    <property type="evidence" value="ECO:0007669"/>
    <property type="project" value="InterPro"/>
</dbReference>